<evidence type="ECO:0000313" key="13">
    <source>
        <dbReference type="EMBL" id="KAG8486912.1"/>
    </source>
</evidence>
<keyword evidence="5" id="KW-0053">Apoptosis</keyword>
<evidence type="ECO:0000256" key="10">
    <source>
        <dbReference type="ARBA" id="ARBA00023136"/>
    </source>
</evidence>
<evidence type="ECO:0000256" key="2">
    <source>
        <dbReference type="ARBA" id="ARBA00007956"/>
    </source>
</evidence>
<dbReference type="Gene3D" id="1.10.510.10">
    <property type="entry name" value="Transferase(Phosphotransferase) domain 1"/>
    <property type="match status" value="1"/>
</dbReference>
<dbReference type="InterPro" id="IPR008417">
    <property type="entry name" value="BAP29/BAP31"/>
</dbReference>
<keyword evidence="3" id="KW-0813">Transport</keyword>
<keyword evidence="7" id="KW-0653">Protein transport</keyword>
<evidence type="ECO:0000256" key="3">
    <source>
        <dbReference type="ARBA" id="ARBA00022448"/>
    </source>
</evidence>
<accession>A0A8J5YQJ9</accession>
<evidence type="ECO:0000256" key="7">
    <source>
        <dbReference type="ARBA" id="ARBA00022927"/>
    </source>
</evidence>
<feature type="coiled-coil region" evidence="11">
    <location>
        <begin position="122"/>
        <end position="205"/>
    </location>
</feature>
<evidence type="ECO:0000256" key="4">
    <source>
        <dbReference type="ARBA" id="ARBA00022692"/>
    </source>
</evidence>
<dbReference type="Proteomes" id="UP000701853">
    <property type="component" value="Chromosome 8"/>
</dbReference>
<keyword evidence="8 12" id="KW-1133">Transmembrane helix</keyword>
<dbReference type="GO" id="GO:0005789">
    <property type="term" value="C:endoplasmic reticulum membrane"/>
    <property type="evidence" value="ECO:0007669"/>
    <property type="project" value="UniProtKB-SubCell"/>
</dbReference>
<keyword evidence="9 11" id="KW-0175">Coiled coil</keyword>
<dbReference type="OrthoDB" id="995761at2759"/>
<keyword evidence="10 12" id="KW-0472">Membrane</keyword>
<dbReference type="InterPro" id="IPR011009">
    <property type="entry name" value="Kinase-like_dom_sf"/>
</dbReference>
<evidence type="ECO:0000256" key="12">
    <source>
        <dbReference type="SAM" id="Phobius"/>
    </source>
</evidence>
<feature type="transmembrane region" description="Helical" evidence="12">
    <location>
        <begin position="6"/>
        <end position="23"/>
    </location>
</feature>
<sequence length="524" mass="59484">MIQLLFLVLFAEGVMAFLLLVKIGPLRELVIKSLDQLKMGKGPATVKTIAGTMSAILLSSFMSILKIQNKGAKLGTMSPMDQVLWRTHLLEASLIGFTLFLGFIIDRIHHYIKKLIRLRSSVGSSTEEVQRLHEERKQLKEKDDKASLEIKKLKEEISTLSQNLKKLKSESKEKDRKIETAEAHVASLQKQSADLLLEYDRIKETRVERNSEVTRKEIRVSDSLVSANGRFRLDFVGFFDSDNDDIKWEFHNGWRWFIDDYARLWESNSPESRSSLRSSSATLEDDGNVVVPELNPDYSSRGILLTRNLVAAPGAFSLAWGKNGSGIDQLIARCCREVFWTSGALNMNDQCFKNINKLVLFAKLRRMNLVRLLGCCVKAGEEMLIYKYMPNKSLDFFLLIPSSYMSPEYVMEGNFSEKLNVYNFGVFLLEIFGGQKINWVIFQHDCPMNLVGCLLDDSAVGNRDSRSQALKCIHVGLLWVQESVTERPTMSDVITMIGNEIMSLPTSKQSSYSSHQTSIQRSFV</sequence>
<gene>
    <name evidence="13" type="ORF">CXB51_020517</name>
</gene>
<evidence type="ECO:0000256" key="5">
    <source>
        <dbReference type="ARBA" id="ARBA00022703"/>
    </source>
</evidence>
<comment type="caution">
    <text evidence="13">The sequence shown here is derived from an EMBL/GenBank/DDBJ whole genome shotgun (WGS) entry which is preliminary data.</text>
</comment>
<feature type="transmembrane region" description="Helical" evidence="12">
    <location>
        <begin position="44"/>
        <end position="65"/>
    </location>
</feature>
<dbReference type="CDD" id="cd22249">
    <property type="entry name" value="UDM1_RNF168_RNF169-like"/>
    <property type="match status" value="1"/>
</dbReference>
<dbReference type="GO" id="GO:0006886">
    <property type="term" value="P:intracellular protein transport"/>
    <property type="evidence" value="ECO:0007669"/>
    <property type="project" value="InterPro"/>
</dbReference>
<keyword evidence="14" id="KW-1185">Reference proteome</keyword>
<feature type="transmembrane region" description="Helical" evidence="12">
    <location>
        <begin position="85"/>
        <end position="105"/>
    </location>
</feature>
<organism evidence="13 14">
    <name type="scientific">Gossypium anomalum</name>
    <dbReference type="NCBI Taxonomy" id="47600"/>
    <lineage>
        <taxon>Eukaryota</taxon>
        <taxon>Viridiplantae</taxon>
        <taxon>Streptophyta</taxon>
        <taxon>Embryophyta</taxon>
        <taxon>Tracheophyta</taxon>
        <taxon>Spermatophyta</taxon>
        <taxon>Magnoliopsida</taxon>
        <taxon>eudicotyledons</taxon>
        <taxon>Gunneridae</taxon>
        <taxon>Pentapetalae</taxon>
        <taxon>rosids</taxon>
        <taxon>malvids</taxon>
        <taxon>Malvales</taxon>
        <taxon>Malvaceae</taxon>
        <taxon>Malvoideae</taxon>
        <taxon>Gossypium</taxon>
    </lineage>
</organism>
<comment type="subcellular location">
    <subcellularLocation>
        <location evidence="1">Endoplasmic reticulum membrane</location>
        <topology evidence="1">Multi-pass membrane protein</topology>
    </subcellularLocation>
</comment>
<reference evidence="13 14" key="1">
    <citation type="journal article" date="2021" name="bioRxiv">
        <title>The Gossypium anomalum genome as a resource for cotton improvement and evolutionary analysis of hybrid incompatibility.</title>
        <authorList>
            <person name="Grover C.E."/>
            <person name="Yuan D."/>
            <person name="Arick M.A."/>
            <person name="Miller E.R."/>
            <person name="Hu G."/>
            <person name="Peterson D.G."/>
            <person name="Wendel J.F."/>
            <person name="Udall J.A."/>
        </authorList>
    </citation>
    <scope>NUCLEOTIDE SEQUENCE [LARGE SCALE GENOMIC DNA]</scope>
    <source>
        <strain evidence="13">JFW-Udall</strain>
        <tissue evidence="13">Leaf</tissue>
    </source>
</reference>
<evidence type="ECO:0000256" key="1">
    <source>
        <dbReference type="ARBA" id="ARBA00004477"/>
    </source>
</evidence>
<evidence type="ECO:0000256" key="9">
    <source>
        <dbReference type="ARBA" id="ARBA00023054"/>
    </source>
</evidence>
<dbReference type="EMBL" id="JAHUZN010000008">
    <property type="protein sequence ID" value="KAG8486912.1"/>
    <property type="molecule type" value="Genomic_DNA"/>
</dbReference>
<evidence type="ECO:0000256" key="8">
    <source>
        <dbReference type="ARBA" id="ARBA00022989"/>
    </source>
</evidence>
<dbReference type="PANTHER" id="PTHR12701:SF13">
    <property type="entry name" value="ENDOPLASMIC RETICULUM TRANSMEMBRANE PROTEIN"/>
    <property type="match status" value="1"/>
</dbReference>
<evidence type="ECO:0000256" key="11">
    <source>
        <dbReference type="SAM" id="Coils"/>
    </source>
</evidence>
<dbReference type="Gene3D" id="3.30.200.20">
    <property type="entry name" value="Phosphorylase Kinase, domain 1"/>
    <property type="match status" value="1"/>
</dbReference>
<evidence type="ECO:0000256" key="6">
    <source>
        <dbReference type="ARBA" id="ARBA00022824"/>
    </source>
</evidence>
<name>A0A8J5YQJ9_9ROSI</name>
<dbReference type="GO" id="GO:0070973">
    <property type="term" value="P:protein localization to endoplasmic reticulum exit site"/>
    <property type="evidence" value="ECO:0007669"/>
    <property type="project" value="TreeGrafter"/>
</dbReference>
<dbReference type="FunFam" id="1.20.5.110:FF:000011">
    <property type="entry name" value="B-cell receptor-associated protein 29"/>
    <property type="match status" value="1"/>
</dbReference>
<dbReference type="PANTHER" id="PTHR12701">
    <property type="entry name" value="BCR-ASSOCIATED PROTEIN, BAP"/>
    <property type="match status" value="1"/>
</dbReference>
<dbReference type="Gene3D" id="1.20.5.110">
    <property type="match status" value="1"/>
</dbReference>
<dbReference type="SUPFAM" id="SSF56112">
    <property type="entry name" value="Protein kinase-like (PK-like)"/>
    <property type="match status" value="1"/>
</dbReference>
<dbReference type="AlphaFoldDB" id="A0A8J5YQJ9"/>
<evidence type="ECO:0000313" key="14">
    <source>
        <dbReference type="Proteomes" id="UP000701853"/>
    </source>
</evidence>
<keyword evidence="4 12" id="KW-0812">Transmembrane</keyword>
<dbReference type="GO" id="GO:0006888">
    <property type="term" value="P:endoplasmic reticulum to Golgi vesicle-mediated transport"/>
    <property type="evidence" value="ECO:0007669"/>
    <property type="project" value="TreeGrafter"/>
</dbReference>
<evidence type="ECO:0008006" key="15">
    <source>
        <dbReference type="Google" id="ProtNLM"/>
    </source>
</evidence>
<keyword evidence="6" id="KW-0256">Endoplasmic reticulum</keyword>
<comment type="similarity">
    <text evidence="2">Belongs to the BCAP29/BCAP31 family.</text>
</comment>
<proteinExistence type="inferred from homology"/>
<protein>
    <recommendedName>
        <fullName evidence="15">Protein kinase domain-containing protein</fullName>
    </recommendedName>
</protein>